<evidence type="ECO:0000259" key="2">
    <source>
        <dbReference type="Pfam" id="PF02749"/>
    </source>
</evidence>
<name>H5SMW7_9CHLR</name>
<accession>H5SMW7</accession>
<dbReference type="Gene3D" id="3.20.20.70">
    <property type="entry name" value="Aldolase class I"/>
    <property type="match status" value="2"/>
</dbReference>
<keyword evidence="3" id="KW-0328">Glycosyltransferase</keyword>
<keyword evidence="3" id="KW-0808">Transferase</keyword>
<gene>
    <name evidence="3" type="ORF">HGMM_F51C01C23</name>
</gene>
<organism evidence="3">
    <name type="scientific">uncultured Chloroflexota bacterium</name>
    <dbReference type="NCBI Taxonomy" id="166587"/>
    <lineage>
        <taxon>Bacteria</taxon>
        <taxon>Bacillati</taxon>
        <taxon>Chloroflexota</taxon>
        <taxon>environmental samples</taxon>
    </lineage>
</organism>
<dbReference type="InterPro" id="IPR037128">
    <property type="entry name" value="Quinolinate_PRibosylTase_N_sf"/>
</dbReference>
<dbReference type="SUPFAM" id="SSF51690">
    <property type="entry name" value="Nicotinate/Quinolinate PRTase C-terminal domain-like"/>
    <property type="match status" value="1"/>
</dbReference>
<dbReference type="InterPro" id="IPR022412">
    <property type="entry name" value="Quinolinate_PRibosylTrfase_N"/>
</dbReference>
<feature type="domain" description="Quinolinate phosphoribosyl transferase N-terminal" evidence="2">
    <location>
        <begin position="67"/>
        <end position="162"/>
    </location>
</feature>
<dbReference type="Gene3D" id="3.90.1170.20">
    <property type="entry name" value="Quinolinate phosphoribosyl transferase, N-terminal domain"/>
    <property type="match status" value="1"/>
</dbReference>
<dbReference type="InterPro" id="IPR053190">
    <property type="entry name" value="NAPRTase-like"/>
</dbReference>
<dbReference type="EMBL" id="AP011777">
    <property type="protein sequence ID" value="BAL57503.1"/>
    <property type="molecule type" value="Genomic_DNA"/>
</dbReference>
<dbReference type="SUPFAM" id="SSF54675">
    <property type="entry name" value="Nicotinate/Quinolinate PRTase N-terminal domain-like"/>
    <property type="match status" value="1"/>
</dbReference>
<reference evidence="3" key="1">
    <citation type="journal article" date="2005" name="Environ. Microbiol.">
        <title>Genetic and functional properties of uncultivated thermophilic crenarchaeotes from a subsurface gold mine as revealed by analysis of genome fragments.</title>
        <authorList>
            <person name="Nunoura T."/>
            <person name="Hirayama H."/>
            <person name="Takami H."/>
            <person name="Oida H."/>
            <person name="Nishi S."/>
            <person name="Shimamura S."/>
            <person name="Suzuki Y."/>
            <person name="Inagaki F."/>
            <person name="Takai K."/>
            <person name="Nealson K.H."/>
            <person name="Horikoshi K."/>
        </authorList>
    </citation>
    <scope>NUCLEOTIDE SEQUENCE</scope>
</reference>
<dbReference type="GO" id="GO:0009435">
    <property type="term" value="P:NAD+ biosynthetic process"/>
    <property type="evidence" value="ECO:0007669"/>
    <property type="project" value="InterPro"/>
</dbReference>
<dbReference type="InterPro" id="IPR013785">
    <property type="entry name" value="Aldolase_TIM"/>
</dbReference>
<dbReference type="AlphaFoldDB" id="H5SMW7"/>
<dbReference type="PANTHER" id="PTHR43202">
    <property type="entry name" value="NICOTINATE-NUCLEOTIDE PYROPHOSPHORYLASE"/>
    <property type="match status" value="1"/>
</dbReference>
<protein>
    <submittedName>
        <fullName evidence="3">Nicotinate phosphoribosyltransferase</fullName>
    </submittedName>
</protein>
<dbReference type="PANTHER" id="PTHR43202:SF1">
    <property type="entry name" value="NICOTINATE PHOSPHORIBOSYLTRANSFERASE"/>
    <property type="match status" value="1"/>
</dbReference>
<dbReference type="GO" id="GO:0004514">
    <property type="term" value="F:nicotinate-nucleotide diphosphorylase (carboxylating) activity"/>
    <property type="evidence" value="ECO:0007669"/>
    <property type="project" value="UniProtKB-EC"/>
</dbReference>
<reference evidence="3" key="2">
    <citation type="journal article" date="2012" name="PLoS ONE">
        <title>A Deeply Branching Thermophilic Bacterium with an Ancient Acetyl-CoA Pathway Dominates a Subsurface Ecosystem.</title>
        <authorList>
            <person name="Takami H."/>
            <person name="Noguchi H."/>
            <person name="Takaki Y."/>
            <person name="Uchiyama I."/>
            <person name="Toyoda A."/>
            <person name="Nishi S."/>
            <person name="Chee G.-J."/>
            <person name="Arai W."/>
            <person name="Nunoura T."/>
            <person name="Itoh T."/>
            <person name="Hattori M."/>
            <person name="Takai K."/>
        </authorList>
    </citation>
    <scope>NUCLEOTIDE SEQUENCE</scope>
</reference>
<proteinExistence type="predicted"/>
<sequence length="447" mass="50587">MSLFDGKRLDNSTFKLDIERMRHGWYSDKYFINIARMLDALAKEGYTYQGKEPHLPPGISHKDILVGDMEVEMQIFTRRPGITVVVGVDKALAMLRHCTGYWDGETFIETWDRLEVWAVQDGCLVRYDGDPLQVQPVLRIRGRYRDFAILETPILGILTRASRVATNVYQTLIAARGKPVLFFPARFDLHEVQAADGYAYNIAVQRYNMDYASTLGPFVSTDAQGDWWGGSGGGTVAHAAIACFLGDTAEAMLAFARLMPPEVPRIALVDFNNNCVQDSLQVCRAMFQKYMEVLESGDAEEARRYRLFGVRLDTSSSVRDVSVAPLGDPELDLGVNPRLVFNVRQALDTDWETWPIPPSWRPKAQEYCRNVRIVVSGGFNPKKIRRFEQLGVPVDIYAVGSWLFNNNGDTVTDYTADVVRIKVHGQWIDMAKVGRRACENPDLQRVW</sequence>
<evidence type="ECO:0000313" key="3">
    <source>
        <dbReference type="EMBL" id="BAL57503.1"/>
    </source>
</evidence>
<dbReference type="InterPro" id="IPR036068">
    <property type="entry name" value="Nicotinate_pribotase-like_C"/>
</dbReference>
<dbReference type="Pfam" id="PF02749">
    <property type="entry name" value="QRPTase_N"/>
    <property type="match status" value="1"/>
</dbReference>
<comment type="catalytic activity">
    <reaction evidence="1">
        <text>nicotinate beta-D-ribonucleotide + CO2 + diphosphate = quinolinate + 5-phospho-alpha-D-ribose 1-diphosphate + 2 H(+)</text>
        <dbReference type="Rhea" id="RHEA:12733"/>
        <dbReference type="ChEBI" id="CHEBI:15378"/>
        <dbReference type="ChEBI" id="CHEBI:16526"/>
        <dbReference type="ChEBI" id="CHEBI:29959"/>
        <dbReference type="ChEBI" id="CHEBI:33019"/>
        <dbReference type="ChEBI" id="CHEBI:57502"/>
        <dbReference type="ChEBI" id="CHEBI:58017"/>
        <dbReference type="EC" id="2.4.2.19"/>
    </reaction>
</comment>
<evidence type="ECO:0000256" key="1">
    <source>
        <dbReference type="ARBA" id="ARBA00047445"/>
    </source>
</evidence>